<keyword evidence="3" id="KW-1185">Reference proteome</keyword>
<keyword evidence="1" id="KW-0732">Signal</keyword>
<name>A0A2T7F3M5_9POAL</name>
<proteinExistence type="predicted"/>
<protein>
    <submittedName>
        <fullName evidence="2">Uncharacterized protein</fullName>
    </submittedName>
</protein>
<dbReference type="EMBL" id="CM009749">
    <property type="protein sequence ID" value="PUZ74661.1"/>
    <property type="molecule type" value="Genomic_DNA"/>
</dbReference>
<feature type="chain" id="PRO_5015769388" evidence="1">
    <location>
        <begin position="31"/>
        <end position="93"/>
    </location>
</feature>
<dbReference type="Gramene" id="PUZ74661">
    <property type="protein sequence ID" value="PUZ74661"/>
    <property type="gene ID" value="GQ55_1G083300"/>
</dbReference>
<reference evidence="2 3" key="1">
    <citation type="submission" date="2018-04" db="EMBL/GenBank/DDBJ databases">
        <title>WGS assembly of Panicum hallii var. hallii HAL2.</title>
        <authorList>
            <person name="Lovell J."/>
            <person name="Jenkins J."/>
            <person name="Lowry D."/>
            <person name="Mamidi S."/>
            <person name="Sreedasyam A."/>
            <person name="Weng X."/>
            <person name="Barry K."/>
            <person name="Bonette J."/>
            <person name="Campitelli B."/>
            <person name="Daum C."/>
            <person name="Gordon S."/>
            <person name="Gould B."/>
            <person name="Lipzen A."/>
            <person name="MacQueen A."/>
            <person name="Palacio-Mejia J."/>
            <person name="Plott C."/>
            <person name="Shakirov E."/>
            <person name="Shu S."/>
            <person name="Yoshinaga Y."/>
            <person name="Zane M."/>
            <person name="Rokhsar D."/>
            <person name="Grimwood J."/>
            <person name="Schmutz J."/>
            <person name="Juenger T."/>
        </authorList>
    </citation>
    <scope>NUCLEOTIDE SEQUENCE [LARGE SCALE GENOMIC DNA]</scope>
    <source>
        <strain evidence="3">cv. HAL2</strain>
    </source>
</reference>
<dbReference type="AlphaFoldDB" id="A0A2T7F3M5"/>
<organism evidence="2 3">
    <name type="scientific">Panicum hallii var. hallii</name>
    <dbReference type="NCBI Taxonomy" id="1504633"/>
    <lineage>
        <taxon>Eukaryota</taxon>
        <taxon>Viridiplantae</taxon>
        <taxon>Streptophyta</taxon>
        <taxon>Embryophyta</taxon>
        <taxon>Tracheophyta</taxon>
        <taxon>Spermatophyta</taxon>
        <taxon>Magnoliopsida</taxon>
        <taxon>Liliopsida</taxon>
        <taxon>Poales</taxon>
        <taxon>Poaceae</taxon>
        <taxon>PACMAD clade</taxon>
        <taxon>Panicoideae</taxon>
        <taxon>Panicodae</taxon>
        <taxon>Paniceae</taxon>
        <taxon>Panicinae</taxon>
        <taxon>Panicum</taxon>
        <taxon>Panicum sect. Panicum</taxon>
    </lineage>
</organism>
<evidence type="ECO:0000313" key="2">
    <source>
        <dbReference type="EMBL" id="PUZ74661.1"/>
    </source>
</evidence>
<sequence>MGAATLRVSQVHAMLVLCILLPSFLPGSLSARPVVDGKLEGTTVPSRQMLGGHQLIRNGSMRWDRILWHGGPDWGHPVPINSARKTTRGKPGN</sequence>
<dbReference type="Proteomes" id="UP000244336">
    <property type="component" value="Chromosome 1"/>
</dbReference>
<evidence type="ECO:0000256" key="1">
    <source>
        <dbReference type="SAM" id="SignalP"/>
    </source>
</evidence>
<feature type="signal peptide" evidence="1">
    <location>
        <begin position="1"/>
        <end position="30"/>
    </location>
</feature>
<evidence type="ECO:0000313" key="3">
    <source>
        <dbReference type="Proteomes" id="UP000244336"/>
    </source>
</evidence>
<accession>A0A2T7F3M5</accession>
<gene>
    <name evidence="2" type="ORF">GQ55_1G083300</name>
</gene>